<keyword evidence="3" id="KW-0732">Signal</keyword>
<comment type="subcellular location">
    <subcellularLocation>
        <location evidence="1">Membrane</location>
        <topology evidence="1">Single-pass type I membrane protein</topology>
    </subcellularLocation>
</comment>
<evidence type="ECO:0000259" key="8">
    <source>
        <dbReference type="Pfam" id="PF08399"/>
    </source>
</evidence>
<dbReference type="InterPro" id="IPR013608">
    <property type="entry name" value="VWA_N"/>
</dbReference>
<comment type="caution">
    <text evidence="9">The sequence shown here is derived from an EMBL/GenBank/DDBJ whole genome shotgun (WGS) entry which is preliminary data.</text>
</comment>
<organism evidence="9 10">
    <name type="scientific">Armadillidium nasatum</name>
    <dbReference type="NCBI Taxonomy" id="96803"/>
    <lineage>
        <taxon>Eukaryota</taxon>
        <taxon>Metazoa</taxon>
        <taxon>Ecdysozoa</taxon>
        <taxon>Arthropoda</taxon>
        <taxon>Crustacea</taxon>
        <taxon>Multicrustacea</taxon>
        <taxon>Malacostraca</taxon>
        <taxon>Eumalacostraca</taxon>
        <taxon>Peracarida</taxon>
        <taxon>Isopoda</taxon>
        <taxon>Oniscidea</taxon>
        <taxon>Crinocheta</taxon>
        <taxon>Armadillidiidae</taxon>
        <taxon>Armadillidium</taxon>
    </lineage>
</organism>
<keyword evidence="10" id="KW-1185">Reference proteome</keyword>
<dbReference type="InterPro" id="IPR051173">
    <property type="entry name" value="Ca_channel_alpha-2/delta"/>
</dbReference>
<dbReference type="Pfam" id="PF08399">
    <property type="entry name" value="VWA_N"/>
    <property type="match status" value="1"/>
</dbReference>
<dbReference type="InterPro" id="IPR036465">
    <property type="entry name" value="vWFA_dom_sf"/>
</dbReference>
<dbReference type="EMBL" id="SEYY01001029">
    <property type="protein sequence ID" value="KAB7506028.1"/>
    <property type="molecule type" value="Genomic_DNA"/>
</dbReference>
<keyword evidence="5" id="KW-1133">Transmembrane helix</keyword>
<evidence type="ECO:0000256" key="1">
    <source>
        <dbReference type="ARBA" id="ARBA00004479"/>
    </source>
</evidence>
<keyword evidence="4" id="KW-0106">Calcium</keyword>
<keyword evidence="6" id="KW-0472">Membrane</keyword>
<accession>A0A5N5TIJ7</accession>
<evidence type="ECO:0000256" key="6">
    <source>
        <dbReference type="ARBA" id="ARBA00023136"/>
    </source>
</evidence>
<evidence type="ECO:0000256" key="2">
    <source>
        <dbReference type="ARBA" id="ARBA00022692"/>
    </source>
</evidence>
<dbReference type="PANTHER" id="PTHR10166">
    <property type="entry name" value="VOLTAGE-DEPENDENT CALCIUM CHANNEL SUBUNIT ALPHA-2/DELTA-RELATED"/>
    <property type="match status" value="1"/>
</dbReference>
<name>A0A5N5TIJ7_9CRUS</name>
<reference evidence="9 10" key="1">
    <citation type="journal article" date="2019" name="PLoS Biol.">
        <title>Sex chromosomes control vertical transmission of feminizing Wolbachia symbionts in an isopod.</title>
        <authorList>
            <person name="Becking T."/>
            <person name="Chebbi M.A."/>
            <person name="Giraud I."/>
            <person name="Moumen B."/>
            <person name="Laverre T."/>
            <person name="Caubet Y."/>
            <person name="Peccoud J."/>
            <person name="Gilbert C."/>
            <person name="Cordaux R."/>
        </authorList>
    </citation>
    <scope>NUCLEOTIDE SEQUENCE [LARGE SCALE GENOMIC DNA]</scope>
    <source>
        <strain evidence="9">ANa2</strain>
        <tissue evidence="9">Whole body excluding digestive tract and cuticle</tissue>
    </source>
</reference>
<dbReference type="Gene3D" id="3.40.50.410">
    <property type="entry name" value="von Willebrand factor, type A domain"/>
    <property type="match status" value="1"/>
</dbReference>
<dbReference type="SUPFAM" id="SSF53300">
    <property type="entry name" value="vWA-like"/>
    <property type="match status" value="1"/>
</dbReference>
<evidence type="ECO:0000256" key="7">
    <source>
        <dbReference type="ARBA" id="ARBA00023180"/>
    </source>
</evidence>
<dbReference type="PANTHER" id="PTHR10166:SF37">
    <property type="entry name" value="STOLID, ISOFORM H"/>
    <property type="match status" value="1"/>
</dbReference>
<evidence type="ECO:0000313" key="9">
    <source>
        <dbReference type="EMBL" id="KAB7506028.1"/>
    </source>
</evidence>
<evidence type="ECO:0000256" key="4">
    <source>
        <dbReference type="ARBA" id="ARBA00022837"/>
    </source>
</evidence>
<keyword evidence="2" id="KW-0812">Transmembrane</keyword>
<keyword evidence="7" id="KW-0325">Glycoprotein</keyword>
<dbReference type="GO" id="GO:0005245">
    <property type="term" value="F:voltage-gated calcium channel activity"/>
    <property type="evidence" value="ECO:0007669"/>
    <property type="project" value="TreeGrafter"/>
</dbReference>
<evidence type="ECO:0000256" key="3">
    <source>
        <dbReference type="ARBA" id="ARBA00022729"/>
    </source>
</evidence>
<protein>
    <submittedName>
        <fullName evidence="9">Voltage-dependent calcium channel subunit alpha-2/delta-3</fullName>
    </submittedName>
</protein>
<dbReference type="Proteomes" id="UP000326759">
    <property type="component" value="Unassembled WGS sequence"/>
</dbReference>
<dbReference type="AlphaFoldDB" id="A0A5N5TIJ7"/>
<dbReference type="OrthoDB" id="10054666at2759"/>
<sequence>MYQLNDIANSLQRSLFGIHDDLASMDLLTQRDGRVVVEDINPEIMVESLAKEIETLFAERKEALMNIVNALEEESKGYKWHDEWSYDFSDVFYMNVTTANKIHKDGGEMDDLFGVPVNKTVAGVHTPIEVYEGYAEIVNGFKWSSVADKVFKKNKEENPSLSWQYFAGPEGYMRFYPSVSKWYAPPPYAPVDLYDARMRPWYIIAASSPKDVIILVDRSGSVHGQTLTIMKFAIDTLIDSLGENDYFNIAAFNETTSWVSAIVHENLISPEQWDCREFNTSLIPSTDVNKKAMKSGYSTYYCERNCKLL</sequence>
<dbReference type="GO" id="GO:0005891">
    <property type="term" value="C:voltage-gated calcium channel complex"/>
    <property type="evidence" value="ECO:0007669"/>
    <property type="project" value="TreeGrafter"/>
</dbReference>
<evidence type="ECO:0000256" key="5">
    <source>
        <dbReference type="ARBA" id="ARBA00022989"/>
    </source>
</evidence>
<feature type="domain" description="VWA N-terminal" evidence="8">
    <location>
        <begin position="110"/>
        <end position="179"/>
    </location>
</feature>
<gene>
    <name evidence="9" type="primary">CACNA2D3</name>
    <name evidence="9" type="ORF">Anas_03759</name>
</gene>
<proteinExistence type="predicted"/>
<evidence type="ECO:0000313" key="10">
    <source>
        <dbReference type="Proteomes" id="UP000326759"/>
    </source>
</evidence>